<dbReference type="Proteomes" id="UP000233469">
    <property type="component" value="Unassembled WGS sequence"/>
</dbReference>
<reference evidence="1 2" key="1">
    <citation type="submission" date="2016-04" db="EMBL/GenBank/DDBJ databases">
        <title>Genome analyses suggest a sexual origin of heterokaryosis in a supposedly ancient asexual fungus.</title>
        <authorList>
            <person name="Ropars J."/>
            <person name="Sedzielewska K."/>
            <person name="Noel J."/>
            <person name="Charron P."/>
            <person name="Farinelli L."/>
            <person name="Marton T."/>
            <person name="Kruger M."/>
            <person name="Pelin A."/>
            <person name="Brachmann A."/>
            <person name="Corradi N."/>
        </authorList>
    </citation>
    <scope>NUCLEOTIDE SEQUENCE [LARGE SCALE GENOMIC DNA]</scope>
    <source>
        <strain evidence="1 2">C2</strain>
    </source>
</reference>
<reference evidence="1 2" key="2">
    <citation type="submission" date="2017-10" db="EMBL/GenBank/DDBJ databases">
        <title>Extensive intraspecific genome diversity in a model arbuscular mycorrhizal fungus.</title>
        <authorList>
            <person name="Chen E.C.H."/>
            <person name="Morin E."/>
            <person name="Baudet D."/>
            <person name="Noel J."/>
            <person name="Ndikumana S."/>
            <person name="Charron P."/>
            <person name="St-Onge C."/>
            <person name="Giorgi J."/>
            <person name="Grigoriev I.V."/>
            <person name="Roux C."/>
            <person name="Martin F.M."/>
            <person name="Corradi N."/>
        </authorList>
    </citation>
    <scope>NUCLEOTIDE SEQUENCE [LARGE SCALE GENOMIC DNA]</scope>
    <source>
        <strain evidence="1 2">C2</strain>
    </source>
</reference>
<evidence type="ECO:0000313" key="1">
    <source>
        <dbReference type="EMBL" id="PKK59246.1"/>
    </source>
</evidence>
<dbReference type="VEuPathDB" id="FungiDB:FUN_015735"/>
<dbReference type="VEuPathDB" id="FungiDB:RhiirA1_447168"/>
<comment type="caution">
    <text evidence="1">The sequence shown here is derived from an EMBL/GenBank/DDBJ whole genome shotgun (WGS) entry which is preliminary data.</text>
</comment>
<dbReference type="VEuPathDB" id="FungiDB:RhiirFUN_000807"/>
<accession>A0A2N1MC84</accession>
<sequence>MQASPLNDPDIVAEMVRNLPIKEFRKHFKINRLWYNCCKAELWKWHKEAEQVYGRAADEDKKARKAYWQTFEGDRKNVNKAYEECEKAHDKKYTSFKEMVDIEQAILRCGFVTKESDLGEYIWMSFNIQLLKNGFTPDDIGYPSDDEEYF</sequence>
<evidence type="ECO:0008006" key="3">
    <source>
        <dbReference type="Google" id="ProtNLM"/>
    </source>
</evidence>
<dbReference type="AlphaFoldDB" id="A0A2N1MC84"/>
<name>A0A2N1MC84_9GLOM</name>
<dbReference type="EMBL" id="LLXL01003142">
    <property type="protein sequence ID" value="PKK59246.1"/>
    <property type="molecule type" value="Genomic_DNA"/>
</dbReference>
<organism evidence="1 2">
    <name type="scientific">Rhizophagus irregularis</name>
    <dbReference type="NCBI Taxonomy" id="588596"/>
    <lineage>
        <taxon>Eukaryota</taxon>
        <taxon>Fungi</taxon>
        <taxon>Fungi incertae sedis</taxon>
        <taxon>Mucoromycota</taxon>
        <taxon>Glomeromycotina</taxon>
        <taxon>Glomeromycetes</taxon>
        <taxon>Glomerales</taxon>
        <taxon>Glomeraceae</taxon>
        <taxon>Rhizophagus</taxon>
    </lineage>
</organism>
<proteinExistence type="predicted"/>
<protein>
    <recommendedName>
        <fullName evidence="3">F-box domain-containing protein</fullName>
    </recommendedName>
</protein>
<gene>
    <name evidence="1" type="ORF">RhiirC2_821398</name>
</gene>
<evidence type="ECO:0000313" key="2">
    <source>
        <dbReference type="Proteomes" id="UP000233469"/>
    </source>
</evidence>